<evidence type="ECO:0000313" key="9">
    <source>
        <dbReference type="EMBL" id="AMD90633.1"/>
    </source>
</evidence>
<reference evidence="10" key="1">
    <citation type="submission" date="2016-02" db="EMBL/GenBank/DDBJ databases">
        <authorList>
            <person name="Holder M.E."/>
            <person name="Ajami N.J."/>
            <person name="Petrosino J.F."/>
        </authorList>
    </citation>
    <scope>NUCLEOTIDE SEQUENCE [LARGE SCALE GENOMIC DNA]</scope>
    <source>
        <strain evidence="10">CCUG 45958</strain>
    </source>
</reference>
<feature type="transmembrane region" description="Helical" evidence="8">
    <location>
        <begin position="371"/>
        <end position="389"/>
    </location>
</feature>
<feature type="transmembrane region" description="Helical" evidence="8">
    <location>
        <begin position="265"/>
        <end position="280"/>
    </location>
</feature>
<protein>
    <recommendedName>
        <fullName evidence="8">L-lactate permease</fullName>
    </recommendedName>
</protein>
<feature type="transmembrane region" description="Helical" evidence="8">
    <location>
        <begin position="62"/>
        <end position="82"/>
    </location>
</feature>
<dbReference type="PANTHER" id="PTHR30003:SF0">
    <property type="entry name" value="GLYCOLATE PERMEASE GLCA-RELATED"/>
    <property type="match status" value="1"/>
</dbReference>
<dbReference type="PANTHER" id="PTHR30003">
    <property type="entry name" value="L-LACTATE PERMEASE"/>
    <property type="match status" value="1"/>
</dbReference>
<keyword evidence="5 8" id="KW-0812">Transmembrane</keyword>
<comment type="function">
    <text evidence="8">Uptake of L-lactate across the membrane. Can also transport D-lactate and glycolate.</text>
</comment>
<keyword evidence="4 8" id="KW-1003">Cell membrane</keyword>
<sequence length="562" mass="59857">MSIGMLALLAVIPIVAALVLMVGLRWPATRAMPVAWLACVICGLIGWNLDVMYLLALSLQGVVVAVGVLIIVFGAILILYTLEKSGGMETIQHGMQNVSRDRRLQAIIIGFMFGAFIEGAAGFGTPAALAAPLLLALGFPAMAAAVICLVFNSVPVTFGAVGTPVIVGFGFLKGPVAEAVANNPNLPFTTYDGFCKAVGEWATFMHAPMAIILTIFMLGFLTRFFGAEKSWSIGFRAWKYCVFAAVCFLIPYLLCAWLLGPEFPSMLGGLLGLAVVIWGTKKGFCVPKDVWGFPPHSEWDPSWSGTVPLNTKTEFQAHMSQFMAWLPYVIICALLVISRIPQLGLKAWLTAQKLNFVDILGFKGVSASIDYLYVPGTFFVVVALLTILLHKMPGSAVKDAWAESFRKMKAPTIALIFAVALVSIFRGSATNPLGVPSMPLALAEAVAAAAGSVWPMLAAFVGGLGAFITGSNTVSDLMFGEFQWGMAGALGLPRQIIVAAQAVGGAMGNMICVHNIVAACAVVGLSGREGEVLKRTFWPFMLYGIVVGIICWVLIAMNPNVF</sequence>
<keyword evidence="6 8" id="KW-1133">Transmembrane helix</keyword>
<feature type="transmembrane region" description="Helical" evidence="8">
    <location>
        <begin position="410"/>
        <end position="429"/>
    </location>
</feature>
<feature type="transmembrane region" description="Helical" evidence="8">
    <location>
        <begin position="158"/>
        <end position="181"/>
    </location>
</feature>
<evidence type="ECO:0000256" key="8">
    <source>
        <dbReference type="RuleBase" id="RU365092"/>
    </source>
</evidence>
<feature type="transmembrane region" description="Helical" evidence="8">
    <location>
        <begin position="103"/>
        <end position="123"/>
    </location>
</feature>
<dbReference type="InterPro" id="IPR003804">
    <property type="entry name" value="Lactate_perm"/>
</dbReference>
<evidence type="ECO:0000313" key="10">
    <source>
        <dbReference type="Proteomes" id="UP000069241"/>
    </source>
</evidence>
<dbReference type="STRING" id="44742.AXF13_11175"/>
<evidence type="ECO:0000256" key="3">
    <source>
        <dbReference type="ARBA" id="ARBA00022448"/>
    </source>
</evidence>
<organism evidence="9 10">
    <name type="scientific">Desulfovibrio fairfieldensis</name>
    <dbReference type="NCBI Taxonomy" id="44742"/>
    <lineage>
        <taxon>Bacteria</taxon>
        <taxon>Pseudomonadati</taxon>
        <taxon>Thermodesulfobacteriota</taxon>
        <taxon>Desulfovibrionia</taxon>
        <taxon>Desulfovibrionales</taxon>
        <taxon>Desulfovibrionaceae</taxon>
        <taxon>Desulfovibrio</taxon>
    </lineage>
</organism>
<feature type="transmembrane region" description="Helical" evidence="8">
    <location>
        <begin position="6"/>
        <end position="24"/>
    </location>
</feature>
<feature type="transmembrane region" description="Helical" evidence="8">
    <location>
        <begin position="36"/>
        <end position="56"/>
    </location>
</feature>
<comment type="subcellular location">
    <subcellularLocation>
        <location evidence="1 8">Cell membrane</location>
        <topology evidence="1 8">Multi-pass membrane protein</topology>
    </subcellularLocation>
</comment>
<evidence type="ECO:0000256" key="7">
    <source>
        <dbReference type="ARBA" id="ARBA00023136"/>
    </source>
</evidence>
<keyword evidence="3 8" id="KW-0813">Transport</keyword>
<feature type="transmembrane region" description="Helical" evidence="8">
    <location>
        <begin position="506"/>
        <end position="525"/>
    </location>
</feature>
<keyword evidence="10" id="KW-1185">Reference proteome</keyword>
<evidence type="ECO:0000256" key="4">
    <source>
        <dbReference type="ARBA" id="ARBA00022475"/>
    </source>
</evidence>
<comment type="similarity">
    <text evidence="2 8">Belongs to the lactate permease family.</text>
</comment>
<feature type="transmembrane region" description="Helical" evidence="8">
    <location>
        <begin position="201"/>
        <end position="225"/>
    </location>
</feature>
<comment type="caution">
    <text evidence="8">Lacks conserved residue(s) required for the propagation of feature annotation.</text>
</comment>
<evidence type="ECO:0000256" key="5">
    <source>
        <dbReference type="ARBA" id="ARBA00022692"/>
    </source>
</evidence>
<proteinExistence type="inferred from homology"/>
<feature type="transmembrane region" description="Helical" evidence="8">
    <location>
        <begin position="237"/>
        <end position="259"/>
    </location>
</feature>
<evidence type="ECO:0000256" key="6">
    <source>
        <dbReference type="ARBA" id="ARBA00022989"/>
    </source>
</evidence>
<dbReference type="GO" id="GO:0005886">
    <property type="term" value="C:plasma membrane"/>
    <property type="evidence" value="ECO:0007669"/>
    <property type="project" value="UniProtKB-SubCell"/>
</dbReference>
<dbReference type="KEGG" id="dfi:AXF13_11175"/>
<dbReference type="AlphaFoldDB" id="A0A109W9X5"/>
<dbReference type="Proteomes" id="UP000069241">
    <property type="component" value="Chromosome"/>
</dbReference>
<feature type="transmembrane region" description="Helical" evidence="8">
    <location>
        <begin position="322"/>
        <end position="340"/>
    </location>
</feature>
<feature type="transmembrane region" description="Helical" evidence="8">
    <location>
        <begin position="537"/>
        <end position="557"/>
    </location>
</feature>
<accession>A0A109W9X5</accession>
<feature type="transmembrane region" description="Helical" evidence="8">
    <location>
        <begin position="129"/>
        <end position="151"/>
    </location>
</feature>
<keyword evidence="7 8" id="KW-0472">Membrane</keyword>
<dbReference type="GO" id="GO:0015129">
    <property type="term" value="F:lactate transmembrane transporter activity"/>
    <property type="evidence" value="ECO:0007669"/>
    <property type="project" value="UniProtKB-UniRule"/>
</dbReference>
<gene>
    <name evidence="9" type="ORF">AXF13_11175</name>
</gene>
<evidence type="ECO:0000256" key="2">
    <source>
        <dbReference type="ARBA" id="ARBA00010100"/>
    </source>
</evidence>
<name>A0A109W9X5_9BACT</name>
<feature type="transmembrane region" description="Helical" evidence="8">
    <location>
        <begin position="449"/>
        <end position="470"/>
    </location>
</feature>
<dbReference type="NCBIfam" id="TIGR00795">
    <property type="entry name" value="lctP"/>
    <property type="match status" value="1"/>
</dbReference>
<evidence type="ECO:0000256" key="1">
    <source>
        <dbReference type="ARBA" id="ARBA00004651"/>
    </source>
</evidence>
<dbReference type="Pfam" id="PF02652">
    <property type="entry name" value="Lactate_perm"/>
    <property type="match status" value="1"/>
</dbReference>
<dbReference type="EMBL" id="CP014229">
    <property type="protein sequence ID" value="AMD90633.1"/>
    <property type="molecule type" value="Genomic_DNA"/>
</dbReference>
<dbReference type="GO" id="GO:0015295">
    <property type="term" value="F:solute:proton symporter activity"/>
    <property type="evidence" value="ECO:0007669"/>
    <property type="project" value="TreeGrafter"/>
</dbReference>
<dbReference type="RefSeq" id="WP_062253310.1">
    <property type="nucleotide sequence ID" value="NZ_CP014229.1"/>
</dbReference>